<dbReference type="GO" id="GO:0007264">
    <property type="term" value="P:small GTPase-mediated signal transduction"/>
    <property type="evidence" value="ECO:0007669"/>
    <property type="project" value="TreeGrafter"/>
</dbReference>
<proteinExistence type="predicted"/>
<feature type="compositionally biased region" description="Basic and acidic residues" evidence="2">
    <location>
        <begin position="839"/>
        <end position="849"/>
    </location>
</feature>
<dbReference type="GO" id="GO:0005096">
    <property type="term" value="F:GTPase activator activity"/>
    <property type="evidence" value="ECO:0007669"/>
    <property type="project" value="TreeGrafter"/>
</dbReference>
<dbReference type="InterPro" id="IPR000198">
    <property type="entry name" value="RhoGAP_dom"/>
</dbReference>
<feature type="compositionally biased region" description="Polar residues" evidence="2">
    <location>
        <begin position="821"/>
        <end position="833"/>
    </location>
</feature>
<dbReference type="PROSITE" id="PS51741">
    <property type="entry name" value="F_BAR"/>
    <property type="match status" value="1"/>
</dbReference>
<dbReference type="SMART" id="SM00049">
    <property type="entry name" value="DEP"/>
    <property type="match status" value="1"/>
</dbReference>
<evidence type="ECO:0000259" key="5">
    <source>
        <dbReference type="PROSITE" id="PS51741"/>
    </source>
</evidence>
<evidence type="ECO:0000313" key="7">
    <source>
        <dbReference type="Proteomes" id="UP001150538"/>
    </source>
</evidence>
<gene>
    <name evidence="6" type="primary">rga8</name>
    <name evidence="6" type="ORF">H4219_000582</name>
</gene>
<protein>
    <submittedName>
        <fullName evidence="6">Rho-GTPase-activating protein 8</fullName>
    </submittedName>
</protein>
<dbReference type="InterPro" id="IPR036388">
    <property type="entry name" value="WH-like_DNA-bd_sf"/>
</dbReference>
<dbReference type="PANTHER" id="PTHR23065">
    <property type="entry name" value="PROLINE-SERINE-THREONINE PHOSPHATASE INTERACTING PROTEIN 1"/>
    <property type="match status" value="1"/>
</dbReference>
<dbReference type="SMART" id="SM00324">
    <property type="entry name" value="RhoGAP"/>
    <property type="match status" value="1"/>
</dbReference>
<evidence type="ECO:0000259" key="4">
    <source>
        <dbReference type="PROSITE" id="PS50238"/>
    </source>
</evidence>
<evidence type="ECO:0000256" key="1">
    <source>
        <dbReference type="PROSITE-ProRule" id="PRU01077"/>
    </source>
</evidence>
<dbReference type="GO" id="GO:0000935">
    <property type="term" value="C:division septum"/>
    <property type="evidence" value="ECO:0007669"/>
    <property type="project" value="TreeGrafter"/>
</dbReference>
<evidence type="ECO:0000259" key="3">
    <source>
        <dbReference type="PROSITE" id="PS50186"/>
    </source>
</evidence>
<dbReference type="InterPro" id="IPR001060">
    <property type="entry name" value="FCH_dom"/>
</dbReference>
<dbReference type="Pfam" id="PF00610">
    <property type="entry name" value="DEP"/>
    <property type="match status" value="1"/>
</dbReference>
<feature type="region of interest" description="Disordered" evidence="2">
    <location>
        <begin position="169"/>
        <end position="205"/>
    </location>
</feature>
<feature type="compositionally biased region" description="Polar residues" evidence="2">
    <location>
        <begin position="753"/>
        <end position="767"/>
    </location>
</feature>
<feature type="domain" description="Rho-GAP" evidence="4">
    <location>
        <begin position="480"/>
        <end position="686"/>
    </location>
</feature>
<dbReference type="InterPro" id="IPR027267">
    <property type="entry name" value="AH/BAR_dom_sf"/>
</dbReference>
<feature type="domain" description="DEP" evidence="3">
    <location>
        <begin position="253"/>
        <end position="310"/>
    </location>
</feature>
<feature type="region of interest" description="Disordered" evidence="2">
    <location>
        <begin position="708"/>
        <end position="857"/>
    </location>
</feature>
<dbReference type="InterPro" id="IPR031160">
    <property type="entry name" value="F_BAR_dom"/>
</dbReference>
<feature type="domain" description="F-BAR" evidence="5">
    <location>
        <begin position="2"/>
        <end position="445"/>
    </location>
</feature>
<evidence type="ECO:0000256" key="2">
    <source>
        <dbReference type="SAM" id="MobiDB-lite"/>
    </source>
</evidence>
<dbReference type="EMBL" id="JANBPU010000004">
    <property type="protein sequence ID" value="KAJ1921545.1"/>
    <property type="molecule type" value="Genomic_DNA"/>
</dbReference>
<dbReference type="PROSITE" id="PS50186">
    <property type="entry name" value="DEP"/>
    <property type="match status" value="1"/>
</dbReference>
<dbReference type="InterPro" id="IPR036390">
    <property type="entry name" value="WH_DNA-bd_sf"/>
</dbReference>
<keyword evidence="1" id="KW-0175">Coiled coil</keyword>
<dbReference type="PANTHER" id="PTHR23065:SF17">
    <property type="entry name" value="RHO-GTPASE-ACTIVATING PROTEIN RGD2"/>
    <property type="match status" value="1"/>
</dbReference>
<dbReference type="GO" id="GO:0005737">
    <property type="term" value="C:cytoplasm"/>
    <property type="evidence" value="ECO:0007669"/>
    <property type="project" value="TreeGrafter"/>
</dbReference>
<dbReference type="Proteomes" id="UP001150538">
    <property type="component" value="Unassembled WGS sequence"/>
</dbReference>
<keyword evidence="7" id="KW-1185">Reference proteome</keyword>
<dbReference type="SUPFAM" id="SSF103657">
    <property type="entry name" value="BAR/IMD domain-like"/>
    <property type="match status" value="1"/>
</dbReference>
<dbReference type="Pfam" id="PF00620">
    <property type="entry name" value="RhoGAP"/>
    <property type="match status" value="1"/>
</dbReference>
<dbReference type="SUPFAM" id="SSF48350">
    <property type="entry name" value="GTPase activation domain, GAP"/>
    <property type="match status" value="1"/>
</dbReference>
<feature type="compositionally biased region" description="Low complexity" evidence="2">
    <location>
        <begin position="188"/>
        <end position="198"/>
    </location>
</feature>
<dbReference type="Pfam" id="PF00611">
    <property type="entry name" value="FCH"/>
    <property type="match status" value="1"/>
</dbReference>
<dbReference type="PROSITE" id="PS50238">
    <property type="entry name" value="RHOGAP"/>
    <property type="match status" value="1"/>
</dbReference>
<dbReference type="Gene3D" id="1.10.10.10">
    <property type="entry name" value="Winged helix-like DNA-binding domain superfamily/Winged helix DNA-binding domain"/>
    <property type="match status" value="1"/>
</dbReference>
<dbReference type="AlphaFoldDB" id="A0A9W8DRD7"/>
<dbReference type="Gene3D" id="1.10.555.10">
    <property type="entry name" value="Rho GTPase activation protein"/>
    <property type="match status" value="1"/>
</dbReference>
<name>A0A9W8DRD7_9FUNG</name>
<sequence length="857" mass="96319">MLSFKDAFWDNSGPGEPLDYRRSPSRLYVEVQHGANECDEILEFVQEWLRIEQSYANALQNLASKQMRPSGFGRNEGATLKCAFEGLTKECQHLVDVHTRLGKEMRSKVIRPMRDFATEHRSRINGSWKMIDSILGKASIEFVKAERARQVSHKRATLYESTRITHESLLAQKRETEGEGSVGENSTEQQQQQQAAQPEEQENGTNDLASASIIVGNLALTRHEFHVMLERLRMELPAHDVKFGVFGKFRGLVTGYDLVSWWRGHYSTVIKTEEEAVSIGQSLMDQGYLRYMGRGSGFQPRSNAYYQWKSAALQFTSDEESRQQTRSRFIPSGIDALRDRVSSSSDNPSDGISQGKTLAQLKTEAEEADQEYHSQVLTAEIYRSELEEQLSSYLEIMEAWELNRLTTMKSFMETFVGVQAKIVPVLLASNDRKQVCYETIKPSQDIQWIIEQHGTGRFVPRPIIYHKFGTSPAQTQIFGIPLDEQMLISTKAIPLFPAKALSLLKKSTAQMSIAEKRKIWTSEQPARLISELKVSVNSGYKVTLKDLRKFELPVVVNALYLYLSELPDCLCTRPLYDPIKSFYQGRVDKESPEERASGLRHILQSIPSNNLSVLKALFEQLSSLVSANKGKETEEDNKSCEEFIEAISQRVGPAILRPWQESVTVLHDKHQIRLVRDFLEYYSLMLEPVEFSNAPPPLPTRVVQANYAHDSDPTSPHSPKSDESKDLPAIPAESSDTKPKSQPQPASEVINKGVQSVTSNEGSSHNQNSKEKSSIANSTAKKSDPGLEGILPSPVTPAPFSVDFDSKESEKSVGGRDRSKSPTNQPGGSSHEQPLTPPTKDDMDFFLKDDDSDDDDN</sequence>
<dbReference type="SUPFAM" id="SSF46785">
    <property type="entry name" value="Winged helix' DNA-binding domain"/>
    <property type="match status" value="1"/>
</dbReference>
<accession>A0A9W8DRD7</accession>
<dbReference type="GO" id="GO:0005886">
    <property type="term" value="C:plasma membrane"/>
    <property type="evidence" value="ECO:0007669"/>
    <property type="project" value="TreeGrafter"/>
</dbReference>
<dbReference type="OrthoDB" id="2155291at2759"/>
<dbReference type="InterPro" id="IPR008936">
    <property type="entry name" value="Rho_GTPase_activation_prot"/>
</dbReference>
<dbReference type="InterPro" id="IPR000591">
    <property type="entry name" value="DEP_dom"/>
</dbReference>
<dbReference type="Gene3D" id="1.20.1270.60">
    <property type="entry name" value="Arfaptin homology (AH) domain/BAR domain"/>
    <property type="match status" value="2"/>
</dbReference>
<reference evidence="6" key="1">
    <citation type="submission" date="2022-07" db="EMBL/GenBank/DDBJ databases">
        <title>Phylogenomic reconstructions and comparative analyses of Kickxellomycotina fungi.</title>
        <authorList>
            <person name="Reynolds N.K."/>
            <person name="Stajich J.E."/>
            <person name="Barry K."/>
            <person name="Grigoriev I.V."/>
            <person name="Crous P."/>
            <person name="Smith M.E."/>
        </authorList>
    </citation>
    <scope>NUCLEOTIDE SEQUENCE</scope>
    <source>
        <strain evidence="6">NBRC 100468</strain>
    </source>
</reference>
<dbReference type="GO" id="GO:0007010">
    <property type="term" value="P:cytoskeleton organization"/>
    <property type="evidence" value="ECO:0007669"/>
    <property type="project" value="TreeGrafter"/>
</dbReference>
<organism evidence="6 7">
    <name type="scientific">Mycoemilia scoparia</name>
    <dbReference type="NCBI Taxonomy" id="417184"/>
    <lineage>
        <taxon>Eukaryota</taxon>
        <taxon>Fungi</taxon>
        <taxon>Fungi incertae sedis</taxon>
        <taxon>Zoopagomycota</taxon>
        <taxon>Kickxellomycotina</taxon>
        <taxon>Kickxellomycetes</taxon>
        <taxon>Kickxellales</taxon>
        <taxon>Kickxellaceae</taxon>
        <taxon>Mycoemilia</taxon>
    </lineage>
</organism>
<comment type="caution">
    <text evidence="6">The sequence shown here is derived from an EMBL/GenBank/DDBJ whole genome shotgun (WGS) entry which is preliminary data.</text>
</comment>
<feature type="compositionally biased region" description="Basic and acidic residues" evidence="2">
    <location>
        <begin position="804"/>
        <end position="820"/>
    </location>
</feature>
<evidence type="ECO:0000313" key="6">
    <source>
        <dbReference type="EMBL" id="KAJ1921545.1"/>
    </source>
</evidence>